<organism evidence="2">
    <name type="scientific">Bactrocera dorsalis</name>
    <name type="common">Oriental fruit fly</name>
    <name type="synonym">Dacus dorsalis</name>
    <dbReference type="NCBI Taxonomy" id="27457"/>
    <lineage>
        <taxon>Eukaryota</taxon>
        <taxon>Metazoa</taxon>
        <taxon>Ecdysozoa</taxon>
        <taxon>Arthropoda</taxon>
        <taxon>Hexapoda</taxon>
        <taxon>Insecta</taxon>
        <taxon>Pterygota</taxon>
        <taxon>Neoptera</taxon>
        <taxon>Endopterygota</taxon>
        <taxon>Diptera</taxon>
        <taxon>Brachycera</taxon>
        <taxon>Muscomorpha</taxon>
        <taxon>Tephritoidea</taxon>
        <taxon>Tephritidae</taxon>
        <taxon>Bactrocera</taxon>
        <taxon>Bactrocera</taxon>
    </lineage>
</organism>
<feature type="region of interest" description="Disordered" evidence="1">
    <location>
        <begin position="1"/>
        <end position="26"/>
    </location>
</feature>
<feature type="non-terminal residue" evidence="2">
    <location>
        <position position="132"/>
    </location>
</feature>
<accession>A0A034VAX1</accession>
<name>A0A034VAX1_BACDO</name>
<reference evidence="2" key="1">
    <citation type="journal article" date="2014" name="BMC Genomics">
        <title>Characterizing the developmental transcriptome of the oriental fruit fly, Bactrocera dorsalis (Diptera: Tephritidae) through comparative genomic analysis with Drosophila melanogaster utilizing modENCODE datasets.</title>
        <authorList>
            <person name="Geib S.M."/>
            <person name="Calla B."/>
            <person name="Hall B."/>
            <person name="Hou S."/>
            <person name="Manoukis N.C."/>
        </authorList>
    </citation>
    <scope>NUCLEOTIDE SEQUENCE</scope>
    <source>
        <strain evidence="2">Punador</strain>
    </source>
</reference>
<dbReference type="EMBL" id="GAKP01019725">
    <property type="protein sequence ID" value="JAC39227.1"/>
    <property type="molecule type" value="Transcribed_RNA"/>
</dbReference>
<feature type="non-terminal residue" evidence="2">
    <location>
        <position position="1"/>
    </location>
</feature>
<evidence type="ECO:0000313" key="2">
    <source>
        <dbReference type="EMBL" id="JAC39227.1"/>
    </source>
</evidence>
<feature type="compositionally biased region" description="Basic and acidic residues" evidence="1">
    <location>
        <begin position="17"/>
        <end position="26"/>
    </location>
</feature>
<feature type="compositionally biased region" description="Basic and acidic residues" evidence="1">
    <location>
        <begin position="97"/>
        <end position="107"/>
    </location>
</feature>
<evidence type="ECO:0000256" key="1">
    <source>
        <dbReference type="SAM" id="MobiDB-lite"/>
    </source>
</evidence>
<proteinExistence type="predicted"/>
<sequence length="132" mass="14418">QTKGKETAPEEIAATDGVEKRNKDPKLNENETALEEIVGTAQCDGKTIEGLDKFNKDQEIAAEEIVVISTKEVEEMHEDQRLKEEETALPEIADTSKLNREANEENARSNATVALTNEAVVKESAALSHNAA</sequence>
<feature type="region of interest" description="Disordered" evidence="1">
    <location>
        <begin position="75"/>
        <end position="110"/>
    </location>
</feature>
<feature type="compositionally biased region" description="Basic and acidic residues" evidence="1">
    <location>
        <begin position="75"/>
        <end position="86"/>
    </location>
</feature>
<dbReference type="AlphaFoldDB" id="A0A034VAX1"/>
<protein>
    <submittedName>
        <fullName evidence="2">Uncharacterized protein</fullName>
    </submittedName>
</protein>
<dbReference type="OrthoDB" id="4703at2759"/>